<proteinExistence type="inferred from homology"/>
<dbReference type="Pfam" id="PF00083">
    <property type="entry name" value="Sugar_tr"/>
    <property type="match status" value="1"/>
</dbReference>
<evidence type="ECO:0000256" key="7">
    <source>
        <dbReference type="RuleBase" id="RU003346"/>
    </source>
</evidence>
<feature type="transmembrane region" description="Helical" evidence="8">
    <location>
        <begin position="193"/>
        <end position="214"/>
    </location>
</feature>
<dbReference type="Gene3D" id="1.20.1250.20">
    <property type="entry name" value="MFS general substrate transporter like domains"/>
    <property type="match status" value="1"/>
</dbReference>
<comment type="caution">
    <text evidence="10">The sequence shown here is derived from an EMBL/GenBank/DDBJ whole genome shotgun (WGS) entry which is preliminary data.</text>
</comment>
<evidence type="ECO:0000256" key="2">
    <source>
        <dbReference type="ARBA" id="ARBA00010992"/>
    </source>
</evidence>
<evidence type="ECO:0000256" key="1">
    <source>
        <dbReference type="ARBA" id="ARBA00004141"/>
    </source>
</evidence>
<dbReference type="Proteomes" id="UP001642406">
    <property type="component" value="Unassembled WGS sequence"/>
</dbReference>
<keyword evidence="5 8" id="KW-1133">Transmembrane helix</keyword>
<evidence type="ECO:0000256" key="6">
    <source>
        <dbReference type="ARBA" id="ARBA00023136"/>
    </source>
</evidence>
<protein>
    <recommendedName>
        <fullName evidence="9">Major facilitator superfamily (MFS) profile domain-containing protein</fullName>
    </recommendedName>
</protein>
<feature type="transmembrane region" description="Helical" evidence="8">
    <location>
        <begin position="103"/>
        <end position="123"/>
    </location>
</feature>
<dbReference type="InterPro" id="IPR036259">
    <property type="entry name" value="MFS_trans_sf"/>
</dbReference>
<feature type="transmembrane region" description="Helical" evidence="8">
    <location>
        <begin position="161"/>
        <end position="181"/>
    </location>
</feature>
<dbReference type="InterPro" id="IPR005828">
    <property type="entry name" value="MFS_sugar_transport-like"/>
</dbReference>
<dbReference type="PROSITE" id="PS50850">
    <property type="entry name" value="MFS"/>
    <property type="match status" value="1"/>
</dbReference>
<name>A0ABP0C6L5_9PEZI</name>
<dbReference type="EMBL" id="CAWUHC010000066">
    <property type="protein sequence ID" value="CAK7227516.1"/>
    <property type="molecule type" value="Genomic_DNA"/>
</dbReference>
<dbReference type="InterPro" id="IPR005829">
    <property type="entry name" value="Sugar_transporter_CS"/>
</dbReference>
<keyword evidence="6 8" id="KW-0472">Membrane</keyword>
<feature type="transmembrane region" description="Helical" evidence="8">
    <location>
        <begin position="446"/>
        <end position="465"/>
    </location>
</feature>
<evidence type="ECO:0000256" key="4">
    <source>
        <dbReference type="ARBA" id="ARBA00022692"/>
    </source>
</evidence>
<feature type="domain" description="Major facilitator superfamily (MFS) profile" evidence="9">
    <location>
        <begin position="19"/>
        <end position="469"/>
    </location>
</feature>
<evidence type="ECO:0000256" key="3">
    <source>
        <dbReference type="ARBA" id="ARBA00022448"/>
    </source>
</evidence>
<feature type="transmembrane region" description="Helical" evidence="8">
    <location>
        <begin position="413"/>
        <end position="434"/>
    </location>
</feature>
<dbReference type="InterPro" id="IPR050360">
    <property type="entry name" value="MFS_Sugar_Transporters"/>
</dbReference>
<feature type="transmembrane region" description="Helical" evidence="8">
    <location>
        <begin position="316"/>
        <end position="335"/>
    </location>
</feature>
<evidence type="ECO:0000256" key="8">
    <source>
        <dbReference type="SAM" id="Phobius"/>
    </source>
</evidence>
<organism evidence="10 11">
    <name type="scientific">Sporothrix bragantina</name>
    <dbReference type="NCBI Taxonomy" id="671064"/>
    <lineage>
        <taxon>Eukaryota</taxon>
        <taxon>Fungi</taxon>
        <taxon>Dikarya</taxon>
        <taxon>Ascomycota</taxon>
        <taxon>Pezizomycotina</taxon>
        <taxon>Sordariomycetes</taxon>
        <taxon>Sordariomycetidae</taxon>
        <taxon>Ophiostomatales</taxon>
        <taxon>Ophiostomataceae</taxon>
        <taxon>Sporothrix</taxon>
    </lineage>
</organism>
<evidence type="ECO:0000259" key="9">
    <source>
        <dbReference type="PROSITE" id="PS50850"/>
    </source>
</evidence>
<feature type="transmembrane region" description="Helical" evidence="8">
    <location>
        <begin position="281"/>
        <end position="304"/>
    </location>
</feature>
<dbReference type="InterPro" id="IPR020846">
    <property type="entry name" value="MFS_dom"/>
</dbReference>
<accession>A0ABP0C6L5</accession>
<feature type="transmembrane region" description="Helical" evidence="8">
    <location>
        <begin position="344"/>
        <end position="366"/>
    </location>
</feature>
<keyword evidence="11" id="KW-1185">Reference proteome</keyword>
<reference evidence="10 11" key="1">
    <citation type="submission" date="2024-01" db="EMBL/GenBank/DDBJ databases">
        <authorList>
            <person name="Allen C."/>
            <person name="Tagirdzhanova G."/>
        </authorList>
    </citation>
    <scope>NUCLEOTIDE SEQUENCE [LARGE SCALE GENOMIC DNA]</scope>
</reference>
<comment type="similarity">
    <text evidence="2 7">Belongs to the major facilitator superfamily. Sugar transporter (TC 2.A.1.1) family.</text>
</comment>
<evidence type="ECO:0000256" key="5">
    <source>
        <dbReference type="ARBA" id="ARBA00022989"/>
    </source>
</evidence>
<feature type="transmembrane region" description="Helical" evidence="8">
    <location>
        <begin position="378"/>
        <end position="401"/>
    </location>
</feature>
<keyword evidence="4 8" id="KW-0812">Transmembrane</keyword>
<gene>
    <name evidence="10" type="ORF">SBRCBS47491_006596</name>
</gene>
<comment type="subcellular location">
    <subcellularLocation>
        <location evidence="1">Membrane</location>
        <topology evidence="1">Multi-pass membrane protein</topology>
    </subcellularLocation>
</comment>
<dbReference type="PROSITE" id="PS00216">
    <property type="entry name" value="SUGAR_TRANSPORT_1"/>
    <property type="match status" value="2"/>
</dbReference>
<dbReference type="NCBIfam" id="TIGR00879">
    <property type="entry name" value="SP"/>
    <property type="match status" value="1"/>
</dbReference>
<dbReference type="InterPro" id="IPR003663">
    <property type="entry name" value="Sugar/inositol_transpt"/>
</dbReference>
<feature type="transmembrane region" description="Helical" evidence="8">
    <location>
        <begin position="129"/>
        <end position="149"/>
    </location>
</feature>
<evidence type="ECO:0000313" key="10">
    <source>
        <dbReference type="EMBL" id="CAK7227516.1"/>
    </source>
</evidence>
<feature type="transmembrane region" description="Helical" evidence="8">
    <location>
        <begin position="71"/>
        <end position="91"/>
    </location>
</feature>
<sequence>MLQKFRTLFADVTPRLVLVAIFASLGSVSQGFDSAWWGNILGATAFNDHFGSVTTVNADGSVSHSLSTQDISLGTGLGMAFGMIGGISIAYPMEHWGRRKSLWIIASVFLVGIIIEAVATIPASYVCLIVGKCIVSMGTGLSAGSICAYLSECSPASVRGILVAVYINIQTVGSICGEIVVYCVINRTNSGNWLYPICMQAIFPILFLIGIPFLPESPRWLIAKGRVEEAEKEVRKLRNWTDEAVHQEVVQMAIACEEERLINVHYGWLDMWRGTHLKRTLIAIGMQCLQQSQGLAFILSYLVLTLQRLGFDNSQLINFMMYIIQFVCSGTSIITSDWIGRRKVLLIGSTVMAVTMFIIGGVVTYTENPTGGLGKLTLAMYLLWMFACASSWLPVAFILGAEVPAQGLRDKTLSTSIWCSYGNGLLLIMGGPYIVDAGYGNIGAKIDYVFGAVSIIAVVWVYFMAPELKGRSLEEVDYMFQERVPSKDFHKFDTSAMIEQRQQTAVAKGFDDDAIAGEVLSHPDVYHGNNNKTAAAAEVMQLENA</sequence>
<dbReference type="PANTHER" id="PTHR48022:SF17">
    <property type="entry name" value="HEXOSE TRANSPORTER"/>
    <property type="match status" value="1"/>
</dbReference>
<dbReference type="SUPFAM" id="SSF103473">
    <property type="entry name" value="MFS general substrate transporter"/>
    <property type="match status" value="1"/>
</dbReference>
<dbReference type="PANTHER" id="PTHR48022">
    <property type="entry name" value="PLASTIDIC GLUCOSE TRANSPORTER 4"/>
    <property type="match status" value="1"/>
</dbReference>
<keyword evidence="3 7" id="KW-0813">Transport</keyword>
<evidence type="ECO:0000313" key="11">
    <source>
        <dbReference type="Proteomes" id="UP001642406"/>
    </source>
</evidence>